<organism evidence="2 3">
    <name type="scientific">Aspergillus udagawae</name>
    <dbReference type="NCBI Taxonomy" id="91492"/>
    <lineage>
        <taxon>Eukaryota</taxon>
        <taxon>Fungi</taxon>
        <taxon>Dikarya</taxon>
        <taxon>Ascomycota</taxon>
        <taxon>Pezizomycotina</taxon>
        <taxon>Eurotiomycetes</taxon>
        <taxon>Eurotiomycetidae</taxon>
        <taxon>Eurotiales</taxon>
        <taxon>Aspergillaceae</taxon>
        <taxon>Aspergillus</taxon>
        <taxon>Aspergillus subgen. Fumigati</taxon>
    </lineage>
</organism>
<protein>
    <submittedName>
        <fullName evidence="2">Uncharacterized protein</fullName>
    </submittedName>
</protein>
<dbReference type="AlphaFoldDB" id="A0A8H3SG08"/>
<feature type="compositionally biased region" description="Basic and acidic residues" evidence="1">
    <location>
        <begin position="735"/>
        <end position="746"/>
    </location>
</feature>
<feature type="compositionally biased region" description="Polar residues" evidence="1">
    <location>
        <begin position="747"/>
        <end position="757"/>
    </location>
</feature>
<name>A0A8H3SG08_9EURO</name>
<feature type="region of interest" description="Disordered" evidence="1">
    <location>
        <begin position="266"/>
        <end position="287"/>
    </location>
</feature>
<proteinExistence type="predicted"/>
<gene>
    <name evidence="2" type="ORF">IFM46972_11263</name>
</gene>
<comment type="caution">
    <text evidence="2">The sequence shown here is derived from an EMBL/GenBank/DDBJ whole genome shotgun (WGS) entry which is preliminary data.</text>
</comment>
<sequence length="942" mass="97360">MEWNGIGDGLVSLLFSQTRTGALTLNPVVAGRSHLAVHDSPDFLGQVLGELTGVGNDNDTTLERLESLGQGTQRVTVEVVGGLVEDDDVRTLPRAGGEDDLDTLTTGETAHTTELTAGEGLLLVDIGNHLGVGLDNLATRNPGVVIAHHRGPLLALHADVLTESERAFVLVAVLELTTSVDTDDTAEGTFDLVNLVHGLLVILGDDLVGAVHGLTVLTGLETPLNVLRGSLVEVVIDVSESMLLDVGDTDVLVLVDITAGGDELTSQDVDEGGFTSTVGTDNGNTRAQRDLEGDVGELGPGSSGVLEGHVADTDDGLGLGLDTLEETRLGELELHVGGAELIVGTSAGNLLDELAQVTAVTLELEALVVNDVLDNIVQELAVVGDDDGSARRGAKVVLQPGNVLDIQVVGRLVKEQNVGVLEHGTGKSQLHLPTTRQRGDGAFKLLTEETELLELGLDLGLGDVDTDLTELLHGPANDGLLSVGGIQVVLNVDSLDLVLLGETFKLLVVDGAHQSSLTGTVRSEKTVTLTTLQAERGLVQQDLGTIGQRERAVAEIFTLLLVGQNGISLGSARRSTLAQSLGNGLGFLLTNNGGDVGKSVMGPAGDLGVLLINKLTSDGTDIVDDGLRLLDLSLVLGGEDIFQDTSNGLNVTGSRDLGDLAILDITDTGEGVQGLLGLLTGLRIGKSVVVLLETGHQLGQERSDNLGVLHELTHVVDNDGGLTLDGSLALNETTVKQRDHDGKSRTSDIGNESGSTEQVNSLGNVLGLGDTLDELGNEALNILVDDQTANLLHCGVGSLLDIGLGVPHGLGHSGDQFRHTEGELSRGGLDEAVEAVKSAHLLLPLLGILEGVQNDRHNGLDSVGVDTLHDGEGGSLGSLLNGSHLVTGSSEDGAEERDEVGLNTGSDGLVGGDSANGLASTLTGSSILLVVELLLECIDSPE</sequence>
<reference evidence="2 3" key="1">
    <citation type="submission" date="2020-01" db="EMBL/GenBank/DDBJ databases">
        <title>Draft genome sequence of Aspergillus udagawae IFM 46972.</title>
        <authorList>
            <person name="Takahashi H."/>
            <person name="Yaguchi T."/>
        </authorList>
    </citation>
    <scope>NUCLEOTIDE SEQUENCE [LARGE SCALE GENOMIC DNA]</scope>
    <source>
        <strain evidence="2 3">IFM 46972</strain>
    </source>
</reference>
<feature type="region of interest" description="Disordered" evidence="1">
    <location>
        <begin position="879"/>
        <end position="909"/>
    </location>
</feature>
<dbReference type="AntiFam" id="ANF00142">
    <property type="entry name" value="Shadow ORF (opposite yadG)"/>
</dbReference>
<dbReference type="EMBL" id="BLKC01000196">
    <property type="protein sequence ID" value="GFF58995.1"/>
    <property type="molecule type" value="Genomic_DNA"/>
</dbReference>
<evidence type="ECO:0000256" key="1">
    <source>
        <dbReference type="SAM" id="MobiDB-lite"/>
    </source>
</evidence>
<evidence type="ECO:0000313" key="3">
    <source>
        <dbReference type="Proteomes" id="UP000465221"/>
    </source>
</evidence>
<dbReference type="Proteomes" id="UP000465221">
    <property type="component" value="Unassembled WGS sequence"/>
</dbReference>
<evidence type="ECO:0000313" key="2">
    <source>
        <dbReference type="EMBL" id="GFF58995.1"/>
    </source>
</evidence>
<feature type="compositionally biased region" description="Polar residues" evidence="1">
    <location>
        <begin position="274"/>
        <end position="286"/>
    </location>
</feature>
<accession>A0A8H3SG08</accession>
<feature type="region of interest" description="Disordered" evidence="1">
    <location>
        <begin position="735"/>
        <end position="757"/>
    </location>
</feature>